<evidence type="ECO:0000256" key="2">
    <source>
        <dbReference type="ARBA" id="ARBA00022737"/>
    </source>
</evidence>
<dbReference type="InterPro" id="IPR051261">
    <property type="entry name" value="NLR"/>
</dbReference>
<keyword evidence="2" id="KW-0677">Repeat</keyword>
<reference evidence="4 5" key="1">
    <citation type="submission" date="2021-07" db="EMBL/GenBank/DDBJ databases">
        <authorList>
            <person name="Imarazene B."/>
            <person name="Zahm M."/>
            <person name="Klopp C."/>
            <person name="Cabau C."/>
            <person name="Beille S."/>
            <person name="Jouanno E."/>
            <person name="Castinel A."/>
            <person name="Lluch J."/>
            <person name="Gil L."/>
            <person name="Kuchtly C."/>
            <person name="Lopez Roques C."/>
            <person name="Donnadieu C."/>
            <person name="Parrinello H."/>
            <person name="Journot L."/>
            <person name="Du K."/>
            <person name="Schartl M."/>
            <person name="Retaux S."/>
            <person name="Guiguen Y."/>
        </authorList>
    </citation>
    <scope>NUCLEOTIDE SEQUENCE [LARGE SCALE GENOMIC DNA]</scope>
    <source>
        <strain evidence="4">Pach_M1</strain>
        <tissue evidence="4">Testis</tissue>
    </source>
</reference>
<dbReference type="Pfam" id="PF13516">
    <property type="entry name" value="LRR_6"/>
    <property type="match status" value="3"/>
</dbReference>
<dbReference type="EMBL" id="JAICCE010000001">
    <property type="protein sequence ID" value="KAG9283918.1"/>
    <property type="molecule type" value="Genomic_DNA"/>
</dbReference>
<sequence length="401" mass="43509">MDGTLGAAMTNKPSLTSYPSPVPTPPLSASEPMELGSRRLSPEELQRRFREGLCLYCGGSNHARRDCGLRPSGAHAQRLGQRREFTPGANVVSTSARGLVSKSFLLPVLIRCVNESFSVLALIDCGAEGNFISAEVVERLQIPTEPVNPSLRVTALDEDWPKFLVWAEMAQNSLRCATTGLTPFQVYLGYQPPLAPCFIKDRNRRLASCNLGEKTCESLGSVLKLENFSIKKIDLSNNDLQDSGVELLSAGLRSLHCKLQILRLSGCMITEKGCSSLSSALSSNPSHLKELDLTYNHPGESGELSARLKDPHCSLETLRMEHGGEIRIKPGLKKSPPVLGVHTRHPNFPSPYSPSTGVQTCVLVYWETVRVSVVRQRAGGGGAGDITGPALCNITIYISEN</sequence>
<name>A0A8T2MI11_ASTMX</name>
<dbReference type="InterPro" id="IPR032675">
    <property type="entry name" value="LRR_dom_sf"/>
</dbReference>
<dbReference type="SMART" id="SM00368">
    <property type="entry name" value="LRR_RI"/>
    <property type="match status" value="3"/>
</dbReference>
<evidence type="ECO:0000256" key="3">
    <source>
        <dbReference type="SAM" id="MobiDB-lite"/>
    </source>
</evidence>
<keyword evidence="1" id="KW-0433">Leucine-rich repeat</keyword>
<proteinExistence type="predicted"/>
<dbReference type="InterPro" id="IPR001611">
    <property type="entry name" value="Leu-rich_rpt"/>
</dbReference>
<dbReference type="SUPFAM" id="SSF52047">
    <property type="entry name" value="RNI-like"/>
    <property type="match status" value="1"/>
</dbReference>
<protein>
    <submittedName>
        <fullName evidence="4">NACHT, LRR and PYD domains-containing protein 12-like</fullName>
    </submittedName>
</protein>
<evidence type="ECO:0000313" key="4">
    <source>
        <dbReference type="EMBL" id="KAG9283918.1"/>
    </source>
</evidence>
<dbReference type="CDD" id="cd00303">
    <property type="entry name" value="retropepsin_like"/>
    <property type="match status" value="1"/>
</dbReference>
<feature type="region of interest" description="Disordered" evidence="3">
    <location>
        <begin position="1"/>
        <end position="39"/>
    </location>
</feature>
<dbReference type="AlphaFoldDB" id="A0A8T2MI11"/>
<dbReference type="OrthoDB" id="120976at2759"/>
<accession>A0A8T2MI11</accession>
<dbReference type="Gene3D" id="2.40.70.10">
    <property type="entry name" value="Acid Proteases"/>
    <property type="match status" value="1"/>
</dbReference>
<dbReference type="InterPro" id="IPR021109">
    <property type="entry name" value="Peptidase_aspartic_dom_sf"/>
</dbReference>
<gene>
    <name evidence="4" type="primary">RNH1</name>
    <name evidence="4" type="ORF">AMEX_G2764</name>
</gene>
<evidence type="ECO:0000313" key="5">
    <source>
        <dbReference type="Proteomes" id="UP000752171"/>
    </source>
</evidence>
<dbReference type="PANTHER" id="PTHR24106">
    <property type="entry name" value="NACHT, LRR AND CARD DOMAINS-CONTAINING"/>
    <property type="match status" value="1"/>
</dbReference>
<dbReference type="Proteomes" id="UP000752171">
    <property type="component" value="Unassembled WGS sequence"/>
</dbReference>
<organism evidence="4 5">
    <name type="scientific">Astyanax mexicanus</name>
    <name type="common">Blind cave fish</name>
    <name type="synonym">Astyanax fasciatus mexicanus</name>
    <dbReference type="NCBI Taxonomy" id="7994"/>
    <lineage>
        <taxon>Eukaryota</taxon>
        <taxon>Metazoa</taxon>
        <taxon>Chordata</taxon>
        <taxon>Craniata</taxon>
        <taxon>Vertebrata</taxon>
        <taxon>Euteleostomi</taxon>
        <taxon>Actinopterygii</taxon>
        <taxon>Neopterygii</taxon>
        <taxon>Teleostei</taxon>
        <taxon>Ostariophysi</taxon>
        <taxon>Characiformes</taxon>
        <taxon>Characoidei</taxon>
        <taxon>Acestrorhamphidae</taxon>
        <taxon>Acestrorhamphinae</taxon>
        <taxon>Astyanax</taxon>
    </lineage>
</organism>
<dbReference type="Gene3D" id="3.80.10.10">
    <property type="entry name" value="Ribonuclease Inhibitor"/>
    <property type="match status" value="1"/>
</dbReference>
<comment type="caution">
    <text evidence="4">The sequence shown here is derived from an EMBL/GenBank/DDBJ whole genome shotgun (WGS) entry which is preliminary data.</text>
</comment>
<evidence type="ECO:0000256" key="1">
    <source>
        <dbReference type="ARBA" id="ARBA00022614"/>
    </source>
</evidence>